<sequence>MSAEEQKKLRDEFDAKLGSSAFHAGWESLLKVDPAFFSASVSLASVPRRKSHLSRKEQALISLAVDCAATHLYAPGIREHVTSAAKEGASRDEILEVIELSILKEEGKYLDDITRPFDDAQQNLQREFTAKRGYWHTFWEDFLRLDPEFFAGYLEFSSLPWVKEVEGSDGQNQGALQPKV</sequence>
<evidence type="ECO:0000313" key="2">
    <source>
        <dbReference type="Proteomes" id="UP001153334"/>
    </source>
</evidence>
<name>A0ACC2IWV5_9PEZI</name>
<reference evidence="1" key="1">
    <citation type="submission" date="2022-11" db="EMBL/GenBank/DDBJ databases">
        <title>Genome Sequence of Nemania bipapillata.</title>
        <authorList>
            <person name="Buettner E."/>
        </authorList>
    </citation>
    <scope>NUCLEOTIDE SEQUENCE</scope>
    <source>
        <strain evidence="1">CP14</strain>
    </source>
</reference>
<proteinExistence type="predicted"/>
<dbReference type="Proteomes" id="UP001153334">
    <property type="component" value="Unassembled WGS sequence"/>
</dbReference>
<comment type="caution">
    <text evidence="1">The sequence shown here is derived from an EMBL/GenBank/DDBJ whole genome shotgun (WGS) entry which is preliminary data.</text>
</comment>
<evidence type="ECO:0000313" key="1">
    <source>
        <dbReference type="EMBL" id="KAJ8119658.1"/>
    </source>
</evidence>
<keyword evidence="2" id="KW-1185">Reference proteome</keyword>
<accession>A0ACC2IWV5</accession>
<organism evidence="1 2">
    <name type="scientific">Nemania bipapillata</name>
    <dbReference type="NCBI Taxonomy" id="110536"/>
    <lineage>
        <taxon>Eukaryota</taxon>
        <taxon>Fungi</taxon>
        <taxon>Dikarya</taxon>
        <taxon>Ascomycota</taxon>
        <taxon>Pezizomycotina</taxon>
        <taxon>Sordariomycetes</taxon>
        <taxon>Xylariomycetidae</taxon>
        <taxon>Xylariales</taxon>
        <taxon>Xylariaceae</taxon>
        <taxon>Nemania</taxon>
    </lineage>
</organism>
<dbReference type="EMBL" id="JAPESX010000800">
    <property type="protein sequence ID" value="KAJ8119658.1"/>
    <property type="molecule type" value="Genomic_DNA"/>
</dbReference>
<protein>
    <submittedName>
        <fullName evidence="1">Uncharacterized protein</fullName>
    </submittedName>
</protein>
<gene>
    <name evidence="1" type="ORF">ONZ43_g3442</name>
</gene>